<proteinExistence type="predicted"/>
<dbReference type="CAZy" id="GH95">
    <property type="family name" value="Glycoside Hydrolase Family 95"/>
</dbReference>
<name>A9WRZ1_RENSM</name>
<dbReference type="GO" id="GO:0005975">
    <property type="term" value="P:carbohydrate metabolic process"/>
    <property type="evidence" value="ECO:0007669"/>
    <property type="project" value="InterPro"/>
</dbReference>
<dbReference type="AlphaFoldDB" id="A9WRZ1"/>
<dbReference type="KEGG" id="rsa:RSal33209_2698"/>
<dbReference type="HOGENOM" id="CLU_075722_0_0_11"/>
<dbReference type="GO" id="GO:0047513">
    <property type="term" value="F:1,2-alpha-L-fucosidase activity"/>
    <property type="evidence" value="ECO:0007669"/>
    <property type="project" value="UniProtKB-EC"/>
</dbReference>
<dbReference type="EMBL" id="CP000910">
    <property type="protein sequence ID" value="ABY24423.1"/>
    <property type="molecule type" value="Genomic_DNA"/>
</dbReference>
<protein>
    <submittedName>
        <fullName evidence="2">1,2-alpha-L-fucosidase</fullName>
        <ecNumber evidence="2">3.2.1.63</ecNumber>
    </submittedName>
</protein>
<dbReference type="InterPro" id="IPR054363">
    <property type="entry name" value="GH95_cat"/>
</dbReference>
<dbReference type="eggNOG" id="COG1554">
    <property type="taxonomic scope" value="Bacteria"/>
</dbReference>
<sequence length="283" mass="32161">MHSNGRSCWITLANKLPNGRLFAVNVRIEPQGGTVTPSNGWLDFNNVDSFLLIITAGTDYLPDAQRSFRTGINPAADCKARGDGLSWSSFDTLKAAPVKDYQRLFNRQSIDLGSSTDVQLAKDTFQRVTDNKTTPDLALYGLYYQFGRYLMISSSRPGSLPANLQGIWNNSNTPPWNRDYHTDINVQMCYWLNDPAGLGETFEPLLTLLESQIPSWRTLTQAKVRKPRTSTPVRGWTVRVSHNIDGGMGWEWVPSGSAWYAWHLWDHYTYTLDQEYLKRVYPL</sequence>
<feature type="domain" description="Glycosyl hydrolase family 95 catalytic" evidence="1">
    <location>
        <begin position="89"/>
        <end position="283"/>
    </location>
</feature>
<dbReference type="SUPFAM" id="SSF48208">
    <property type="entry name" value="Six-hairpin glycosidases"/>
    <property type="match status" value="1"/>
</dbReference>
<dbReference type="InterPro" id="IPR008928">
    <property type="entry name" value="6-hairpin_glycosidase_sf"/>
</dbReference>
<evidence type="ECO:0000313" key="2">
    <source>
        <dbReference type="EMBL" id="ABY24423.1"/>
    </source>
</evidence>
<reference evidence="3" key="1">
    <citation type="journal article" date="2008" name="J. Bacteriol.">
        <title>Genome sequence of the fish pathogen Renibacterium salmoninarum suggests reductive evolution away from an environmental Arthrobacter ancestor.</title>
        <authorList>
            <person name="Wiens G.D."/>
            <person name="Rockey D.D."/>
            <person name="Wu Z."/>
            <person name="Chang J."/>
            <person name="Levy R."/>
            <person name="Crane S."/>
            <person name="Chen D.S."/>
            <person name="Capri G.R."/>
            <person name="Burnett J.R."/>
            <person name="Sudheesh P.S."/>
            <person name="Schipma M.J."/>
            <person name="Burd H."/>
            <person name="Bhattacharyya A."/>
            <person name="Rhodes L.D."/>
            <person name="Kaul R."/>
            <person name="Strom M.S."/>
        </authorList>
    </citation>
    <scope>NUCLEOTIDE SEQUENCE [LARGE SCALE GENOMIC DNA]</scope>
    <source>
        <strain evidence="3">ATCC 33209 / DSM 20767 / JCM 11484 / NBRC 15589 / NCIMB 2235</strain>
    </source>
</reference>
<keyword evidence="3" id="KW-1185">Reference proteome</keyword>
<dbReference type="SMR" id="A9WRZ1"/>
<dbReference type="Gene3D" id="1.50.10.10">
    <property type="match status" value="1"/>
</dbReference>
<gene>
    <name evidence="2" type="ordered locus">RSal33209_2698</name>
</gene>
<dbReference type="STRING" id="288705.RSal33209_2698"/>
<dbReference type="InterPro" id="IPR012341">
    <property type="entry name" value="6hp_glycosidase-like_sf"/>
</dbReference>
<dbReference type="PANTHER" id="PTHR31084:SF3">
    <property type="entry name" value="ALPHA-FUCOSIDASE A"/>
    <property type="match status" value="1"/>
</dbReference>
<dbReference type="EC" id="3.2.1.63" evidence="2"/>
<keyword evidence="2" id="KW-0378">Hydrolase</keyword>
<evidence type="ECO:0000259" key="1">
    <source>
        <dbReference type="Pfam" id="PF22124"/>
    </source>
</evidence>
<keyword evidence="2" id="KW-0326">Glycosidase</keyword>
<accession>A9WRZ1</accession>
<organism evidence="2 3">
    <name type="scientific">Renibacterium salmoninarum (strain ATCC 33209 / DSM 20767 / JCM 11484 / NBRC 15589 / NCIMB 2235)</name>
    <dbReference type="NCBI Taxonomy" id="288705"/>
    <lineage>
        <taxon>Bacteria</taxon>
        <taxon>Bacillati</taxon>
        <taxon>Actinomycetota</taxon>
        <taxon>Actinomycetes</taxon>
        <taxon>Micrococcales</taxon>
        <taxon>Micrococcaceae</taxon>
        <taxon>Renibacterium</taxon>
    </lineage>
</organism>
<evidence type="ECO:0000313" key="3">
    <source>
        <dbReference type="Proteomes" id="UP000002007"/>
    </source>
</evidence>
<dbReference type="PANTHER" id="PTHR31084">
    <property type="entry name" value="ALPHA-L-FUCOSIDASE 2"/>
    <property type="match status" value="1"/>
</dbReference>
<dbReference type="Proteomes" id="UP000002007">
    <property type="component" value="Chromosome"/>
</dbReference>
<dbReference type="Pfam" id="PF22124">
    <property type="entry name" value="Glyco_hydro_95_cat"/>
    <property type="match status" value="1"/>
</dbReference>